<evidence type="ECO:0000313" key="3">
    <source>
        <dbReference type="Proteomes" id="UP000000657"/>
    </source>
</evidence>
<keyword evidence="3" id="KW-1185">Reference proteome</keyword>
<sequence length="86" mass="9102">MTIGLACTRTRGTRARHPAVLAMHGAAVVTVVVVAGMFLVRLGLVPTGDLLTAVWANLTVRVAEERLSFRRPPQIEPPDAGATSGR</sequence>
<protein>
    <submittedName>
        <fullName evidence="2">Uncharacterized protein</fullName>
    </submittedName>
</protein>
<proteinExistence type="predicted"/>
<name>Q0RPC0_FRAAA</name>
<dbReference type="Proteomes" id="UP000000657">
    <property type="component" value="Chromosome"/>
</dbReference>
<keyword evidence="1" id="KW-0472">Membrane</keyword>
<organism evidence="2 3">
    <name type="scientific">Frankia alni (strain DSM 45986 / CECT 9034 / ACN14a)</name>
    <dbReference type="NCBI Taxonomy" id="326424"/>
    <lineage>
        <taxon>Bacteria</taxon>
        <taxon>Bacillati</taxon>
        <taxon>Actinomycetota</taxon>
        <taxon>Actinomycetes</taxon>
        <taxon>Frankiales</taxon>
        <taxon>Frankiaceae</taxon>
        <taxon>Frankia</taxon>
    </lineage>
</organism>
<dbReference type="HOGENOM" id="CLU_2493335_0_0_11"/>
<reference evidence="2 3" key="1">
    <citation type="journal article" date="2007" name="Genome Res.">
        <title>Genome characteristics of facultatively symbiotic Frankia sp. strains reflect host range and host plant biogeography.</title>
        <authorList>
            <person name="Normand P."/>
            <person name="Lapierre P."/>
            <person name="Tisa L.S."/>
            <person name="Gogarten J.P."/>
            <person name="Alloisio N."/>
            <person name="Bagnarol E."/>
            <person name="Bassi C.A."/>
            <person name="Berry A.M."/>
            <person name="Bickhart D.M."/>
            <person name="Choisne N."/>
            <person name="Couloux A."/>
            <person name="Cournoyer B."/>
            <person name="Cruveiller S."/>
            <person name="Daubin V."/>
            <person name="Demange N."/>
            <person name="Francino M.P."/>
            <person name="Goltsman E."/>
            <person name="Huang Y."/>
            <person name="Kopp O.R."/>
            <person name="Labarre L."/>
            <person name="Lapidus A."/>
            <person name="Lavire C."/>
            <person name="Marechal J."/>
            <person name="Martinez M."/>
            <person name="Mastronunzio J.E."/>
            <person name="Mullin B.C."/>
            <person name="Niemann J."/>
            <person name="Pujic P."/>
            <person name="Rawnsley T."/>
            <person name="Rouy Z."/>
            <person name="Schenowitz C."/>
            <person name="Sellstedt A."/>
            <person name="Tavares F."/>
            <person name="Tomkins J.P."/>
            <person name="Vallenet D."/>
            <person name="Valverde C."/>
            <person name="Wall L.G."/>
            <person name="Wang Y."/>
            <person name="Medigue C."/>
            <person name="Benson D.R."/>
        </authorList>
    </citation>
    <scope>NUCLEOTIDE SEQUENCE [LARGE SCALE GENOMIC DNA]</scope>
    <source>
        <strain evidence="3">DSM 45986 / CECT 9034 / ACN14a</strain>
    </source>
</reference>
<feature type="transmembrane region" description="Helical" evidence="1">
    <location>
        <begin position="20"/>
        <end position="40"/>
    </location>
</feature>
<keyword evidence="1" id="KW-0812">Transmembrane</keyword>
<gene>
    <name evidence="2" type="ordered locus">FRAAL1963</name>
</gene>
<dbReference type="STRING" id="326424.FRAAL1963"/>
<accession>Q0RPC0</accession>
<evidence type="ECO:0000256" key="1">
    <source>
        <dbReference type="SAM" id="Phobius"/>
    </source>
</evidence>
<evidence type="ECO:0000313" key="2">
    <source>
        <dbReference type="EMBL" id="CAJ60612.1"/>
    </source>
</evidence>
<dbReference type="KEGG" id="fal:FRAAL1963"/>
<dbReference type="EMBL" id="CT573213">
    <property type="protein sequence ID" value="CAJ60612.1"/>
    <property type="molecule type" value="Genomic_DNA"/>
</dbReference>
<dbReference type="AlphaFoldDB" id="Q0RPC0"/>
<keyword evidence="1" id="KW-1133">Transmembrane helix</keyword>